<feature type="compositionally biased region" description="Basic and acidic residues" evidence="1">
    <location>
        <begin position="71"/>
        <end position="96"/>
    </location>
</feature>
<accession>A0A8K1G027</accession>
<name>A0A8K1G027_9PASS</name>
<protein>
    <submittedName>
        <fullName evidence="2">Uncharacterized protein</fullName>
    </submittedName>
</protein>
<reference evidence="2" key="1">
    <citation type="submission" date="2019-04" db="EMBL/GenBank/DDBJ databases">
        <title>Genome assembly of Zosterops borbonicus 15179.</title>
        <authorList>
            <person name="Leroy T."/>
            <person name="Anselmetti Y."/>
            <person name="Tilak M.-K."/>
            <person name="Nabholz B."/>
        </authorList>
    </citation>
    <scope>NUCLEOTIDE SEQUENCE</scope>
    <source>
        <strain evidence="2">HGM_15179</strain>
        <tissue evidence="2">Muscle</tissue>
    </source>
</reference>
<dbReference type="EMBL" id="SWJQ01001129">
    <property type="protein sequence ID" value="TRZ09220.1"/>
    <property type="molecule type" value="Genomic_DNA"/>
</dbReference>
<evidence type="ECO:0000256" key="1">
    <source>
        <dbReference type="SAM" id="MobiDB-lite"/>
    </source>
</evidence>
<evidence type="ECO:0000313" key="3">
    <source>
        <dbReference type="Proteomes" id="UP000796761"/>
    </source>
</evidence>
<gene>
    <name evidence="2" type="ORF">HGM15179_017877</name>
</gene>
<feature type="region of interest" description="Disordered" evidence="1">
    <location>
        <begin position="50"/>
        <end position="106"/>
    </location>
</feature>
<dbReference type="Proteomes" id="UP000796761">
    <property type="component" value="Unassembled WGS sequence"/>
</dbReference>
<keyword evidence="3" id="KW-1185">Reference proteome</keyword>
<comment type="caution">
    <text evidence="2">The sequence shown here is derived from an EMBL/GenBank/DDBJ whole genome shotgun (WGS) entry which is preliminary data.</text>
</comment>
<feature type="compositionally biased region" description="Pro residues" evidence="1">
    <location>
        <begin position="1"/>
        <end position="12"/>
    </location>
</feature>
<sequence length="132" mass="14623">MRSSPAPKPPAAKAPSGPHCTAQFKAHEPPQTSPNLSLCLTAQDLHSPDLSQHKQLPALSYNSPSQLRPPARKELLLKQQEQEEKRLPTHLIPEEKEANEDIPGYSAVKGIREILDAKSGSSEYEKQSSLWR</sequence>
<organism evidence="2 3">
    <name type="scientific">Zosterops borbonicus</name>
    <dbReference type="NCBI Taxonomy" id="364589"/>
    <lineage>
        <taxon>Eukaryota</taxon>
        <taxon>Metazoa</taxon>
        <taxon>Chordata</taxon>
        <taxon>Craniata</taxon>
        <taxon>Vertebrata</taxon>
        <taxon>Euteleostomi</taxon>
        <taxon>Archelosauria</taxon>
        <taxon>Archosauria</taxon>
        <taxon>Dinosauria</taxon>
        <taxon>Saurischia</taxon>
        <taxon>Theropoda</taxon>
        <taxon>Coelurosauria</taxon>
        <taxon>Aves</taxon>
        <taxon>Neognathae</taxon>
        <taxon>Neoaves</taxon>
        <taxon>Telluraves</taxon>
        <taxon>Australaves</taxon>
        <taxon>Passeriformes</taxon>
        <taxon>Sylvioidea</taxon>
        <taxon>Zosteropidae</taxon>
        <taxon>Zosterops</taxon>
    </lineage>
</organism>
<feature type="compositionally biased region" description="Polar residues" evidence="1">
    <location>
        <begin position="50"/>
        <end position="66"/>
    </location>
</feature>
<feature type="region of interest" description="Disordered" evidence="1">
    <location>
        <begin position="1"/>
        <end position="36"/>
    </location>
</feature>
<evidence type="ECO:0000313" key="2">
    <source>
        <dbReference type="EMBL" id="TRZ09220.1"/>
    </source>
</evidence>
<dbReference type="AlphaFoldDB" id="A0A8K1G027"/>
<proteinExistence type="predicted"/>